<dbReference type="GO" id="GO:0016787">
    <property type="term" value="F:hydrolase activity"/>
    <property type="evidence" value="ECO:0007669"/>
    <property type="project" value="UniProtKB-KW"/>
</dbReference>
<dbReference type="InterPro" id="IPR010905">
    <property type="entry name" value="Glyco_hydro_88"/>
</dbReference>
<dbReference type="SUPFAM" id="SSF49785">
    <property type="entry name" value="Galactose-binding domain-like"/>
    <property type="match status" value="3"/>
</dbReference>
<dbReference type="Pfam" id="PF07470">
    <property type="entry name" value="Glyco_hydro_88"/>
    <property type="match status" value="1"/>
</dbReference>
<dbReference type="RefSeq" id="WP_126606467.1">
    <property type="nucleotide sequence ID" value="NZ_AP025145.1"/>
</dbReference>
<feature type="chain" id="PRO_5043562856" description="F5/8 type C domain-containing protein" evidence="2">
    <location>
        <begin position="25"/>
        <end position="775"/>
    </location>
</feature>
<dbReference type="SUPFAM" id="SSF48208">
    <property type="entry name" value="Six-hairpin glycosidases"/>
    <property type="match status" value="1"/>
</dbReference>
<keyword evidence="5" id="KW-1185">Reference proteome</keyword>
<dbReference type="PROSITE" id="PS50022">
    <property type="entry name" value="FA58C_3"/>
    <property type="match status" value="1"/>
</dbReference>
<evidence type="ECO:0000259" key="3">
    <source>
        <dbReference type="PROSITE" id="PS50022"/>
    </source>
</evidence>
<evidence type="ECO:0000313" key="5">
    <source>
        <dbReference type="Proteomes" id="UP001156690"/>
    </source>
</evidence>
<feature type="domain" description="F5/8 type C" evidence="3">
    <location>
        <begin position="361"/>
        <end position="505"/>
    </location>
</feature>
<dbReference type="Gene3D" id="1.50.10.10">
    <property type="match status" value="1"/>
</dbReference>
<dbReference type="InterPro" id="IPR008928">
    <property type="entry name" value="6-hairpin_glycosidase_sf"/>
</dbReference>
<dbReference type="Gene3D" id="2.60.120.260">
    <property type="entry name" value="Galactose-binding domain-like"/>
    <property type="match status" value="3"/>
</dbReference>
<keyword evidence="1" id="KW-0378">Hydrolase</keyword>
<dbReference type="Pfam" id="PF00754">
    <property type="entry name" value="F5_F8_type_C"/>
    <property type="match status" value="2"/>
</dbReference>
<dbReference type="EMBL" id="BSNX01000055">
    <property type="protein sequence ID" value="GLQ74256.1"/>
    <property type="molecule type" value="Genomic_DNA"/>
</dbReference>
<protein>
    <recommendedName>
        <fullName evidence="3">F5/8 type C domain-containing protein</fullName>
    </recommendedName>
</protein>
<comment type="caution">
    <text evidence="4">The sequence shown here is derived from an EMBL/GenBank/DDBJ whole genome shotgun (WGS) entry which is preliminary data.</text>
</comment>
<feature type="signal peptide" evidence="2">
    <location>
        <begin position="1"/>
        <end position="24"/>
    </location>
</feature>
<organism evidence="4 5">
    <name type="scientific">Vibrio penaeicida</name>
    <dbReference type="NCBI Taxonomy" id="104609"/>
    <lineage>
        <taxon>Bacteria</taxon>
        <taxon>Pseudomonadati</taxon>
        <taxon>Pseudomonadota</taxon>
        <taxon>Gammaproteobacteria</taxon>
        <taxon>Vibrionales</taxon>
        <taxon>Vibrionaceae</taxon>
        <taxon>Vibrio</taxon>
    </lineage>
</organism>
<dbReference type="InterPro" id="IPR012341">
    <property type="entry name" value="6hp_glycosidase-like_sf"/>
</dbReference>
<dbReference type="GO" id="GO:0005975">
    <property type="term" value="P:carbohydrate metabolic process"/>
    <property type="evidence" value="ECO:0007669"/>
    <property type="project" value="InterPro"/>
</dbReference>
<sequence>MKKSTMLKLSLLSAVFLNSTAFGAYKFTPNDMLNTSKLVHDYWVDNGFYDSQYTPNANWIYGTYHIGEFEYFKLTGNGKAWDNTLRWAREFSYEPHGSCATKNADHQVAGQVFFELAPLANEPDGILDCLKESVMEVVNSTYTRHWSWADALYMAPAVWPLMADTLSSESEKEVVYQSLYTQFQSAHDVLWNEDYDLWARDGRYVFPKNPSPDGNPMFWSRGNGWVYGGIARLLDRLPEDAPHYDEYVTNFVKMSAALKNAQLADGFWGADLIEPHHINAPESSGTTFFVYGMAIGIRLGILDAETYMPVIEKGWLALANTALQDSGRLGWAQGVAHEPYMAYARAGSSQPYTVGSYLAASGEIYHLLSDNNIAENKSVTCSSEPQPTSAACSQAVDGNFAGHKRWSANEFPSWIEIDLGEVSELSAFRGSFYADRDYQYTVEVKVDSGSQYELVLDQLDNTDGRASLIGLPDNTFGRYVRVTVEDAATYNGSWVSIRELEVFGKPSTLESVSLNKPVTCSDEPQPQYSCNQVVDGSDSAGDRWSAMTFPQSVEVDLGSLYTLNGFALSAVNNREYNFNIEVKATEAADYQLISDVVGGDGTGQYQALTPVIARYAKLTVTGIADNSSNWVSLREWDLFGREYSPAIIQPTSFTCNSEPQSQYGCENLFDGSSSSGDRWSTDGYGVVEAELGNEKSIRSYSLSTFQDRKYGYKLEALNSNGEYVTIDERGSNASEPGVQHILPVSVNTSKVRLTVTEFPPGIIPWTSLTELSLYE</sequence>
<evidence type="ECO:0000256" key="2">
    <source>
        <dbReference type="SAM" id="SignalP"/>
    </source>
</evidence>
<evidence type="ECO:0000313" key="4">
    <source>
        <dbReference type="EMBL" id="GLQ74256.1"/>
    </source>
</evidence>
<dbReference type="InterPro" id="IPR052043">
    <property type="entry name" value="PolySaccharide_Degr_Enz"/>
</dbReference>
<reference evidence="5" key="1">
    <citation type="journal article" date="2019" name="Int. J. Syst. Evol. Microbiol.">
        <title>The Global Catalogue of Microorganisms (GCM) 10K type strain sequencing project: providing services to taxonomists for standard genome sequencing and annotation.</title>
        <authorList>
            <consortium name="The Broad Institute Genomics Platform"/>
            <consortium name="The Broad Institute Genome Sequencing Center for Infectious Disease"/>
            <person name="Wu L."/>
            <person name="Ma J."/>
        </authorList>
    </citation>
    <scope>NUCLEOTIDE SEQUENCE [LARGE SCALE GENOMIC DNA]</scope>
    <source>
        <strain evidence="5">NBRC 15640</strain>
    </source>
</reference>
<dbReference type="PANTHER" id="PTHR33886:SF8">
    <property type="entry name" value="UNSATURATED RHAMNOGALACTURONAN HYDROLASE (EUROFUNG)"/>
    <property type="match status" value="1"/>
</dbReference>
<dbReference type="AlphaFoldDB" id="A0AAV5NU52"/>
<proteinExistence type="predicted"/>
<dbReference type="PANTHER" id="PTHR33886">
    <property type="entry name" value="UNSATURATED RHAMNOGALACTURONAN HYDROLASE (EUROFUNG)"/>
    <property type="match status" value="1"/>
</dbReference>
<accession>A0AAV5NU52</accession>
<dbReference type="InterPro" id="IPR000421">
    <property type="entry name" value="FA58C"/>
</dbReference>
<dbReference type="InterPro" id="IPR008979">
    <property type="entry name" value="Galactose-bd-like_sf"/>
</dbReference>
<evidence type="ECO:0000256" key="1">
    <source>
        <dbReference type="ARBA" id="ARBA00022801"/>
    </source>
</evidence>
<dbReference type="Proteomes" id="UP001156690">
    <property type="component" value="Unassembled WGS sequence"/>
</dbReference>
<name>A0AAV5NU52_9VIBR</name>
<keyword evidence="2" id="KW-0732">Signal</keyword>
<gene>
    <name evidence="4" type="ORF">GCM10007932_36170</name>
</gene>